<feature type="signal peptide" evidence="6">
    <location>
        <begin position="1"/>
        <end position="29"/>
    </location>
</feature>
<keyword evidence="3 6" id="KW-0964">Secreted</keyword>
<comment type="similarity">
    <text evidence="2 6">Belongs to the plant cysteine rich small secretory peptide family. Epidermal patterning factor subfamily.</text>
</comment>
<organism evidence="7 8">
    <name type="scientific">Musa balbisiana</name>
    <name type="common">Banana</name>
    <dbReference type="NCBI Taxonomy" id="52838"/>
    <lineage>
        <taxon>Eukaryota</taxon>
        <taxon>Viridiplantae</taxon>
        <taxon>Streptophyta</taxon>
        <taxon>Embryophyta</taxon>
        <taxon>Tracheophyta</taxon>
        <taxon>Spermatophyta</taxon>
        <taxon>Magnoliopsida</taxon>
        <taxon>Liliopsida</taxon>
        <taxon>Zingiberales</taxon>
        <taxon>Musaceae</taxon>
        <taxon>Musa</taxon>
    </lineage>
</organism>
<dbReference type="GO" id="GO:0010052">
    <property type="term" value="P:guard cell differentiation"/>
    <property type="evidence" value="ECO:0007669"/>
    <property type="project" value="UniProtKB-UniRule"/>
</dbReference>
<name>A0A4S8IGC8_MUSBA</name>
<evidence type="ECO:0000256" key="6">
    <source>
        <dbReference type="RuleBase" id="RU367102"/>
    </source>
</evidence>
<comment type="subcellular location">
    <subcellularLocation>
        <location evidence="1 6">Secreted</location>
    </subcellularLocation>
</comment>
<comment type="function">
    <text evidence="6">Controls stomatal patterning.</text>
</comment>
<evidence type="ECO:0000256" key="4">
    <source>
        <dbReference type="ARBA" id="ARBA00022729"/>
    </source>
</evidence>
<protein>
    <recommendedName>
        <fullName evidence="6">Epidermal patterning factor-like protein</fullName>
    </recommendedName>
</protein>
<dbReference type="Proteomes" id="UP000317650">
    <property type="component" value="Chromosome 9"/>
</dbReference>
<dbReference type="EMBL" id="PYDT01000010">
    <property type="protein sequence ID" value="THU46814.1"/>
    <property type="molecule type" value="Genomic_DNA"/>
</dbReference>
<feature type="chain" id="PRO_5027147412" description="Epidermal patterning factor-like protein" evidence="6">
    <location>
        <begin position="30"/>
        <end position="186"/>
    </location>
</feature>
<gene>
    <name evidence="7" type="ORF">C4D60_Mb09t08860</name>
</gene>
<evidence type="ECO:0000256" key="1">
    <source>
        <dbReference type="ARBA" id="ARBA00004613"/>
    </source>
</evidence>
<dbReference type="Pfam" id="PF17181">
    <property type="entry name" value="EPF"/>
    <property type="match status" value="1"/>
</dbReference>
<dbReference type="PANTHER" id="PTHR33109">
    <property type="entry name" value="EPIDERMAL PATTERNING FACTOR-LIKE PROTEIN 4"/>
    <property type="match status" value="1"/>
</dbReference>
<evidence type="ECO:0000313" key="8">
    <source>
        <dbReference type="Proteomes" id="UP000317650"/>
    </source>
</evidence>
<keyword evidence="8" id="KW-1185">Reference proteome</keyword>
<evidence type="ECO:0000256" key="2">
    <source>
        <dbReference type="ARBA" id="ARBA00008127"/>
    </source>
</evidence>
<keyword evidence="4 6" id="KW-0732">Signal</keyword>
<dbReference type="InterPro" id="IPR039455">
    <property type="entry name" value="EPFL"/>
</dbReference>
<proteinExistence type="inferred from homology"/>
<accession>A0A4S8IGC8</accession>
<evidence type="ECO:0000256" key="3">
    <source>
        <dbReference type="ARBA" id="ARBA00022525"/>
    </source>
</evidence>
<dbReference type="AlphaFoldDB" id="A0A4S8IGC8"/>
<evidence type="ECO:0000313" key="7">
    <source>
        <dbReference type="EMBL" id="THU46814.1"/>
    </source>
</evidence>
<reference evidence="7 8" key="1">
    <citation type="journal article" date="2019" name="Nat. Plants">
        <title>Genome sequencing of Musa balbisiana reveals subgenome evolution and function divergence in polyploid bananas.</title>
        <authorList>
            <person name="Yao X."/>
        </authorList>
    </citation>
    <scope>NUCLEOTIDE SEQUENCE [LARGE SCALE GENOMIC DNA]</scope>
    <source>
        <strain evidence="8">cv. DH-PKW</strain>
        <tissue evidence="7">Leaves</tissue>
    </source>
</reference>
<dbReference type="GO" id="GO:0005576">
    <property type="term" value="C:extracellular region"/>
    <property type="evidence" value="ECO:0007669"/>
    <property type="project" value="UniProtKB-SubCell"/>
</dbReference>
<keyword evidence="5" id="KW-1015">Disulfide bond</keyword>
<keyword evidence="6" id="KW-0217">Developmental protein</keyword>
<comment type="caution">
    <text evidence="7">The sequence shown here is derived from an EMBL/GenBank/DDBJ whole genome shotgun (WGS) entry which is preliminary data.</text>
</comment>
<sequence>MGAPLHSTDMKKTSCLLLSVLLLWSSIQVQYSVEGRSLVNPQKIIKDKEKEMVKAKDLLGSKPAKCEMKCTKCAHREVVRVPIVPVNRTETRECFRSTASGIDYSSNYKPMNWKCKCGDMILNHQMPKESILIILSLVLLPLQALQAIGSFEGEFLLCYRRATHLFDYLFQGDDRDAEQIVNMHNP</sequence>
<evidence type="ECO:0000256" key="5">
    <source>
        <dbReference type="ARBA" id="ARBA00023157"/>
    </source>
</evidence>
<dbReference type="PANTHER" id="PTHR33109:SF7">
    <property type="entry name" value="EPIDERMAL PATTERNING FACTOR-LIKE PROTEIN 2"/>
    <property type="match status" value="1"/>
</dbReference>